<keyword evidence="1" id="KW-0597">Phosphoprotein</keyword>
<evidence type="ECO:0000259" key="2">
    <source>
        <dbReference type="PROSITE" id="PS50110"/>
    </source>
</evidence>
<proteinExistence type="predicted"/>
<dbReference type="SUPFAM" id="SSF141371">
    <property type="entry name" value="PilZ domain-like"/>
    <property type="match status" value="1"/>
</dbReference>
<dbReference type="SUPFAM" id="SSF52172">
    <property type="entry name" value="CheY-like"/>
    <property type="match status" value="1"/>
</dbReference>
<dbReference type="Proteomes" id="UP000779809">
    <property type="component" value="Unassembled WGS sequence"/>
</dbReference>
<dbReference type="GO" id="GO:0000160">
    <property type="term" value="P:phosphorelay signal transduction system"/>
    <property type="evidence" value="ECO:0007669"/>
    <property type="project" value="InterPro"/>
</dbReference>
<sequence>MSPQALLCSPDSHVVTAIQRILNSSGIELEVCAQPEMGMSRLHQQKYDAVFVDCDDMPLGTELLKSLRSTPSNKRAIAFALLNGSTDTRQAYALGANFTLEKPLTVEFTTRTLRAAAGLIARERRRYFRQDVSVTALLWVRSASRTTEHSALMTNLSETGMLLSQTELKAGTKLRFQFPLPWSEIVVNGSGVVTWAGQGYAGVRIAVSRSVQRSLEDWVNDRAFRDKQFSISSSSSTLSTVHPR</sequence>
<protein>
    <submittedName>
        <fullName evidence="3">Response regulator</fullName>
    </submittedName>
</protein>
<reference evidence="3" key="1">
    <citation type="submission" date="2020-07" db="EMBL/GenBank/DDBJ databases">
        <title>Huge and variable diversity of episymbiotic CPR bacteria and DPANN archaea in groundwater ecosystems.</title>
        <authorList>
            <person name="He C.Y."/>
            <person name="Keren R."/>
            <person name="Whittaker M."/>
            <person name="Farag I.F."/>
            <person name="Doudna J."/>
            <person name="Cate J.H.D."/>
            <person name="Banfield J.F."/>
        </authorList>
    </citation>
    <scope>NUCLEOTIDE SEQUENCE</scope>
    <source>
        <strain evidence="3">NC_groundwater_580_Pr5_B-0.1um_64_19</strain>
    </source>
</reference>
<dbReference type="InterPro" id="IPR001789">
    <property type="entry name" value="Sig_transdc_resp-reg_receiver"/>
</dbReference>
<feature type="domain" description="Response regulatory" evidence="2">
    <location>
        <begin position="4"/>
        <end position="117"/>
    </location>
</feature>
<dbReference type="AlphaFoldDB" id="A0A932A7Z0"/>
<gene>
    <name evidence="3" type="ORF">HYX28_05050</name>
</gene>
<dbReference type="GO" id="GO:0035438">
    <property type="term" value="F:cyclic-di-GMP binding"/>
    <property type="evidence" value="ECO:0007669"/>
    <property type="project" value="InterPro"/>
</dbReference>
<dbReference type="SMART" id="SM00448">
    <property type="entry name" value="REC"/>
    <property type="match status" value="1"/>
</dbReference>
<evidence type="ECO:0000313" key="4">
    <source>
        <dbReference type="Proteomes" id="UP000779809"/>
    </source>
</evidence>
<dbReference type="InterPro" id="IPR009875">
    <property type="entry name" value="PilZ_domain"/>
</dbReference>
<organism evidence="3 4">
    <name type="scientific">Candidatus Korobacter versatilis</name>
    <dbReference type="NCBI Taxonomy" id="658062"/>
    <lineage>
        <taxon>Bacteria</taxon>
        <taxon>Pseudomonadati</taxon>
        <taxon>Acidobacteriota</taxon>
        <taxon>Terriglobia</taxon>
        <taxon>Terriglobales</taxon>
        <taxon>Candidatus Korobacteraceae</taxon>
        <taxon>Candidatus Korobacter</taxon>
    </lineage>
</organism>
<dbReference type="Gene3D" id="3.40.50.2300">
    <property type="match status" value="1"/>
</dbReference>
<dbReference type="Pfam" id="PF00072">
    <property type="entry name" value="Response_reg"/>
    <property type="match status" value="1"/>
</dbReference>
<dbReference type="PROSITE" id="PS50110">
    <property type="entry name" value="RESPONSE_REGULATORY"/>
    <property type="match status" value="1"/>
</dbReference>
<evidence type="ECO:0000313" key="3">
    <source>
        <dbReference type="EMBL" id="MBI2678127.1"/>
    </source>
</evidence>
<comment type="caution">
    <text evidence="3">The sequence shown here is derived from an EMBL/GenBank/DDBJ whole genome shotgun (WGS) entry which is preliminary data.</text>
</comment>
<name>A0A932A7Z0_9BACT</name>
<accession>A0A932A7Z0</accession>
<feature type="modified residue" description="4-aspartylphosphate" evidence="1">
    <location>
        <position position="53"/>
    </location>
</feature>
<dbReference type="InterPro" id="IPR011006">
    <property type="entry name" value="CheY-like_superfamily"/>
</dbReference>
<dbReference type="EMBL" id="JACPNR010000006">
    <property type="protein sequence ID" value="MBI2678127.1"/>
    <property type="molecule type" value="Genomic_DNA"/>
</dbReference>
<dbReference type="Pfam" id="PF07238">
    <property type="entry name" value="PilZ"/>
    <property type="match status" value="1"/>
</dbReference>
<evidence type="ECO:0000256" key="1">
    <source>
        <dbReference type="PROSITE-ProRule" id="PRU00169"/>
    </source>
</evidence>
<dbReference type="Gene3D" id="2.40.10.220">
    <property type="entry name" value="predicted glycosyltransferase like domains"/>
    <property type="match status" value="1"/>
</dbReference>